<keyword evidence="6" id="KW-0378">Hydrolase</keyword>
<keyword evidence="6" id="KW-0479">Metal-binding</keyword>
<feature type="transmembrane region" description="Helical" evidence="7">
    <location>
        <begin position="413"/>
        <end position="440"/>
    </location>
</feature>
<dbReference type="GO" id="GO:0034353">
    <property type="term" value="F:mRNA 5'-diphosphatase activity"/>
    <property type="evidence" value="ECO:0007669"/>
    <property type="project" value="TreeGrafter"/>
</dbReference>
<dbReference type="EC" id="3.6.1.-" evidence="6"/>
<comment type="similarity">
    <text evidence="2 6">Belongs to the DXO/Dom3Z family.</text>
</comment>
<evidence type="ECO:0000256" key="6">
    <source>
        <dbReference type="RuleBase" id="RU367113"/>
    </source>
</evidence>
<keyword evidence="7" id="KW-0812">Transmembrane</keyword>
<keyword evidence="7" id="KW-1133">Transmembrane helix</keyword>
<evidence type="ECO:0000256" key="1">
    <source>
        <dbReference type="ARBA" id="ARBA00001968"/>
    </source>
</evidence>
<comment type="catalytic activity">
    <reaction evidence="5">
        <text>a 5'-end NAD(+)-phospho-ribonucleoside in mRNA + H2O = a 5'-end phospho-ribonucleoside in mRNA + NAD(+) + H(+)</text>
        <dbReference type="Rhea" id="RHEA:60880"/>
        <dbReference type="Rhea" id="RHEA-COMP:15692"/>
        <dbReference type="Rhea" id="RHEA-COMP:15698"/>
        <dbReference type="ChEBI" id="CHEBI:15377"/>
        <dbReference type="ChEBI" id="CHEBI:15378"/>
        <dbReference type="ChEBI" id="CHEBI:57540"/>
        <dbReference type="ChEBI" id="CHEBI:138282"/>
        <dbReference type="ChEBI" id="CHEBI:144029"/>
    </reaction>
    <physiologicalReaction direction="left-to-right" evidence="5">
        <dbReference type="Rhea" id="RHEA:60881"/>
    </physiologicalReaction>
</comment>
<evidence type="ECO:0000313" key="9">
    <source>
        <dbReference type="EMBL" id="KAF9779999.1"/>
    </source>
</evidence>
<evidence type="ECO:0000313" key="10">
    <source>
        <dbReference type="Proteomes" id="UP000736335"/>
    </source>
</evidence>
<keyword evidence="6" id="KW-0547">Nucleotide-binding</keyword>
<dbReference type="PANTHER" id="PTHR12395:SF9">
    <property type="entry name" value="DECAPPING AND EXORIBONUCLEASE PROTEIN"/>
    <property type="match status" value="1"/>
</dbReference>
<sequence length="442" mass="49861">MPRPQYDDYLGCFEHPLQLDDIGPPEQIAFYSCFINDINDYRFNDHSALRRFKGIELSLPLQLELAADRKEFHATSARLERVPRPSLVPVIAACVESGSVASVRDAEVITRRGALSTGEEMTFSVMYVNGKLHIERKEFTSNLDVQHDGPYYGHCFEEACTIPKSSEPNGRFCSVVSRRLGDLNVVMAGEVDCAEGGYPILENYRELKTQKFRKHKNWPKWYLQSYLLGVPTLILGNRSKRNLITRIQPMSMEAILETTAVHSPNFDPAFAMGRIHSILSALIQYCRTRAAYLYTGCFACELHIRPGGTALVPSVVPDIEVKMELLRMWEIVRETEVPSGVLVSQLSYPVISETRHLQLMTTGGPFIPSDVDQPVEQSLAPLLSRTIIVPFVLYISLSICYNVFWRILPIATFVFHVVFFLLFAALALTLSFTCCMMVLASC</sequence>
<dbReference type="InterPro" id="IPR039039">
    <property type="entry name" value="RAI1-like_fam"/>
</dbReference>
<reference evidence="9" key="2">
    <citation type="submission" date="2020-11" db="EMBL/GenBank/DDBJ databases">
        <authorList>
            <consortium name="DOE Joint Genome Institute"/>
            <person name="Kuo A."/>
            <person name="Miyauchi S."/>
            <person name="Kiss E."/>
            <person name="Drula E."/>
            <person name="Kohler A."/>
            <person name="Sanchez-Garcia M."/>
            <person name="Andreopoulos B."/>
            <person name="Barry K.W."/>
            <person name="Bonito G."/>
            <person name="Buee M."/>
            <person name="Carver A."/>
            <person name="Chen C."/>
            <person name="Cichocki N."/>
            <person name="Clum A."/>
            <person name="Culley D."/>
            <person name="Crous P.W."/>
            <person name="Fauchery L."/>
            <person name="Girlanda M."/>
            <person name="Hayes R."/>
            <person name="Keri Z."/>
            <person name="Labutti K."/>
            <person name="Lipzen A."/>
            <person name="Lombard V."/>
            <person name="Magnuson J."/>
            <person name="Maillard F."/>
            <person name="Morin E."/>
            <person name="Murat C."/>
            <person name="Nolan M."/>
            <person name="Ohm R."/>
            <person name="Pangilinan J."/>
            <person name="Pereira M."/>
            <person name="Perotto S."/>
            <person name="Peter M."/>
            <person name="Riley R."/>
            <person name="Sitrit Y."/>
            <person name="Stielow B."/>
            <person name="Szollosi G."/>
            <person name="Zifcakova L."/>
            <person name="Stursova M."/>
            <person name="Spatafora J.W."/>
            <person name="Tedersoo L."/>
            <person name="Vaario L.-M."/>
            <person name="Yamada A."/>
            <person name="Yan M."/>
            <person name="Wang P."/>
            <person name="Xu J."/>
            <person name="Bruns T."/>
            <person name="Baldrian P."/>
            <person name="Vilgalys R."/>
            <person name="Henrissat B."/>
            <person name="Grigoriev I.V."/>
            <person name="Hibbett D."/>
            <person name="Nagy L.G."/>
            <person name="Martin F.M."/>
        </authorList>
    </citation>
    <scope>NUCLEOTIDE SEQUENCE</scope>
    <source>
        <strain evidence="9">UH-Tt-Lm1</strain>
    </source>
</reference>
<reference evidence="9" key="1">
    <citation type="journal article" date="2020" name="Nat. Commun.">
        <title>Large-scale genome sequencing of mycorrhizal fungi provides insights into the early evolution of symbiotic traits.</title>
        <authorList>
            <person name="Miyauchi S."/>
            <person name="Kiss E."/>
            <person name="Kuo A."/>
            <person name="Drula E."/>
            <person name="Kohler A."/>
            <person name="Sanchez-Garcia M."/>
            <person name="Morin E."/>
            <person name="Andreopoulos B."/>
            <person name="Barry K.W."/>
            <person name="Bonito G."/>
            <person name="Buee M."/>
            <person name="Carver A."/>
            <person name="Chen C."/>
            <person name="Cichocki N."/>
            <person name="Clum A."/>
            <person name="Culley D."/>
            <person name="Crous P.W."/>
            <person name="Fauchery L."/>
            <person name="Girlanda M."/>
            <person name="Hayes R.D."/>
            <person name="Keri Z."/>
            <person name="LaButti K."/>
            <person name="Lipzen A."/>
            <person name="Lombard V."/>
            <person name="Magnuson J."/>
            <person name="Maillard F."/>
            <person name="Murat C."/>
            <person name="Nolan M."/>
            <person name="Ohm R.A."/>
            <person name="Pangilinan J."/>
            <person name="Pereira M.F."/>
            <person name="Perotto S."/>
            <person name="Peter M."/>
            <person name="Pfister S."/>
            <person name="Riley R."/>
            <person name="Sitrit Y."/>
            <person name="Stielow J.B."/>
            <person name="Szollosi G."/>
            <person name="Zifcakova L."/>
            <person name="Stursova M."/>
            <person name="Spatafora J.W."/>
            <person name="Tedersoo L."/>
            <person name="Vaario L.M."/>
            <person name="Yamada A."/>
            <person name="Yan M."/>
            <person name="Wang P."/>
            <person name="Xu J."/>
            <person name="Bruns T."/>
            <person name="Baldrian P."/>
            <person name="Vilgalys R."/>
            <person name="Dunand C."/>
            <person name="Henrissat B."/>
            <person name="Grigoriev I.V."/>
            <person name="Hibbett D."/>
            <person name="Nagy L.G."/>
            <person name="Martin F.M."/>
        </authorList>
    </citation>
    <scope>NUCLEOTIDE SEQUENCE</scope>
    <source>
        <strain evidence="9">UH-Tt-Lm1</strain>
    </source>
</reference>
<feature type="transmembrane region" description="Helical" evidence="7">
    <location>
        <begin position="387"/>
        <end position="407"/>
    </location>
</feature>
<dbReference type="AlphaFoldDB" id="A0A9P6L2P2"/>
<name>A0A9P6L2P2_9AGAM</name>
<feature type="domain" description="RAI1-like" evidence="8">
    <location>
        <begin position="25"/>
        <end position="286"/>
    </location>
</feature>
<evidence type="ECO:0000256" key="3">
    <source>
        <dbReference type="ARBA" id="ARBA00044676"/>
    </source>
</evidence>
<keyword evidence="10" id="KW-1185">Reference proteome</keyword>
<keyword evidence="6" id="KW-0540">Nuclease</keyword>
<dbReference type="GO" id="GO:0110155">
    <property type="term" value="P:NAD-cap decapping"/>
    <property type="evidence" value="ECO:0007669"/>
    <property type="project" value="TreeGrafter"/>
</dbReference>
<dbReference type="InterPro" id="IPR013961">
    <property type="entry name" value="RAI1"/>
</dbReference>
<evidence type="ECO:0000256" key="7">
    <source>
        <dbReference type="SAM" id="Phobius"/>
    </source>
</evidence>
<dbReference type="OrthoDB" id="5853397at2759"/>
<proteinExistence type="inferred from homology"/>
<dbReference type="GO" id="GO:0046872">
    <property type="term" value="F:metal ion binding"/>
    <property type="evidence" value="ECO:0007669"/>
    <property type="project" value="UniProtKB-KW"/>
</dbReference>
<keyword evidence="6" id="KW-0539">Nucleus</keyword>
<gene>
    <name evidence="9" type="ORF">BJ322DRAFT_1112679</name>
</gene>
<dbReference type="Pfam" id="PF08652">
    <property type="entry name" value="RAI1"/>
    <property type="match status" value="1"/>
</dbReference>
<evidence type="ECO:0000256" key="2">
    <source>
        <dbReference type="ARBA" id="ARBA00006562"/>
    </source>
</evidence>
<dbReference type="Proteomes" id="UP000736335">
    <property type="component" value="Unassembled WGS sequence"/>
</dbReference>
<dbReference type="PANTHER" id="PTHR12395">
    <property type="entry name" value="DOM-3 RELATED"/>
    <property type="match status" value="1"/>
</dbReference>
<evidence type="ECO:0000259" key="8">
    <source>
        <dbReference type="Pfam" id="PF08652"/>
    </source>
</evidence>
<keyword evidence="6" id="KW-0694">RNA-binding</keyword>
<dbReference type="EMBL" id="WIUZ02000017">
    <property type="protein sequence ID" value="KAF9779999.1"/>
    <property type="molecule type" value="Genomic_DNA"/>
</dbReference>
<keyword evidence="7" id="KW-0472">Membrane</keyword>
<dbReference type="GO" id="GO:0004518">
    <property type="term" value="F:nuclease activity"/>
    <property type="evidence" value="ECO:0007669"/>
    <property type="project" value="UniProtKB-KW"/>
</dbReference>
<evidence type="ECO:0000256" key="4">
    <source>
        <dbReference type="ARBA" id="ARBA00044692"/>
    </source>
</evidence>
<organism evidence="9 10">
    <name type="scientific">Thelephora terrestris</name>
    <dbReference type="NCBI Taxonomy" id="56493"/>
    <lineage>
        <taxon>Eukaryota</taxon>
        <taxon>Fungi</taxon>
        <taxon>Dikarya</taxon>
        <taxon>Basidiomycota</taxon>
        <taxon>Agaricomycotina</taxon>
        <taxon>Agaricomycetes</taxon>
        <taxon>Thelephorales</taxon>
        <taxon>Thelephoraceae</taxon>
        <taxon>Thelephora</taxon>
    </lineage>
</organism>
<dbReference type="GO" id="GO:0003723">
    <property type="term" value="F:RNA binding"/>
    <property type="evidence" value="ECO:0007669"/>
    <property type="project" value="UniProtKB-KW"/>
</dbReference>
<dbReference type="GO" id="GO:0000166">
    <property type="term" value="F:nucleotide binding"/>
    <property type="evidence" value="ECO:0007669"/>
    <property type="project" value="UniProtKB-KW"/>
</dbReference>
<comment type="catalytic activity">
    <reaction evidence="3">
        <text>a 5'-end (N(7)-methyl 5'-triphosphoguanosine)-ribonucleoside-ribonucleotide in mRNA + H2O = a (N(7)-methyl 5'-triphosphoguanosine)-nucleoside + a 5'-end phospho-ribonucleoside in mRNA + H(+)</text>
        <dbReference type="Rhea" id="RHEA:66928"/>
        <dbReference type="Rhea" id="RHEA-COMP:15692"/>
        <dbReference type="Rhea" id="RHEA-COMP:17313"/>
        <dbReference type="ChEBI" id="CHEBI:15377"/>
        <dbReference type="ChEBI" id="CHEBI:15378"/>
        <dbReference type="ChEBI" id="CHEBI:138282"/>
        <dbReference type="ChEBI" id="CHEBI:172876"/>
        <dbReference type="ChEBI" id="CHEBI:172877"/>
    </reaction>
    <physiologicalReaction direction="left-to-right" evidence="3">
        <dbReference type="Rhea" id="RHEA:66929"/>
    </physiologicalReaction>
</comment>
<comment type="function">
    <text evidence="6">Decapping enzyme for NAD-capped RNAs: specifically hydrolyzes the nicotinamide adenine dinucleotide (NAD) cap from a subset of RNAs by removing the entire NAD moiety from the 5'-end of an NAD-capped RNA.</text>
</comment>
<accession>A0A9P6L2P2</accession>
<comment type="cofactor">
    <cofactor evidence="1 6">
        <name>a divalent metal cation</name>
        <dbReference type="ChEBI" id="CHEBI:60240"/>
    </cofactor>
</comment>
<comment type="catalytic activity">
    <reaction evidence="4">
        <text>a 5'-end triphospho-ribonucleoside in mRNA + H2O = a 5'-end phospho-ribonucleoside in mRNA + diphosphate + H(+)</text>
        <dbReference type="Rhea" id="RHEA:78683"/>
        <dbReference type="Rhea" id="RHEA-COMP:15692"/>
        <dbReference type="Rhea" id="RHEA-COMP:17164"/>
        <dbReference type="ChEBI" id="CHEBI:15377"/>
        <dbReference type="ChEBI" id="CHEBI:15378"/>
        <dbReference type="ChEBI" id="CHEBI:33019"/>
        <dbReference type="ChEBI" id="CHEBI:138282"/>
        <dbReference type="ChEBI" id="CHEBI:167618"/>
    </reaction>
    <physiologicalReaction direction="left-to-right" evidence="4">
        <dbReference type="Rhea" id="RHEA:78684"/>
    </physiologicalReaction>
</comment>
<protein>
    <recommendedName>
        <fullName evidence="6">Decapping nuclease</fullName>
        <ecNumber evidence="6">3.6.1.-</ecNumber>
    </recommendedName>
</protein>
<dbReference type="GO" id="GO:0005829">
    <property type="term" value="C:cytosol"/>
    <property type="evidence" value="ECO:0007669"/>
    <property type="project" value="TreeGrafter"/>
</dbReference>
<dbReference type="GO" id="GO:0005634">
    <property type="term" value="C:nucleus"/>
    <property type="evidence" value="ECO:0007669"/>
    <property type="project" value="UniProtKB-SubCell"/>
</dbReference>
<dbReference type="GO" id="GO:0000956">
    <property type="term" value="P:nuclear-transcribed mRNA catabolic process"/>
    <property type="evidence" value="ECO:0007669"/>
    <property type="project" value="TreeGrafter"/>
</dbReference>
<comment type="subcellular location">
    <subcellularLocation>
        <location evidence="6">Nucleus</location>
    </subcellularLocation>
</comment>
<comment type="caution">
    <text evidence="9">The sequence shown here is derived from an EMBL/GenBank/DDBJ whole genome shotgun (WGS) entry which is preliminary data.</text>
</comment>
<evidence type="ECO:0000256" key="5">
    <source>
        <dbReference type="ARBA" id="ARBA00048124"/>
    </source>
</evidence>